<evidence type="ECO:0000256" key="4">
    <source>
        <dbReference type="PROSITE-ProRule" id="PRU00723"/>
    </source>
</evidence>
<feature type="region of interest" description="Disordered" evidence="5">
    <location>
        <begin position="122"/>
        <end position="157"/>
    </location>
</feature>
<dbReference type="OrthoDB" id="6415790at2759"/>
<dbReference type="EMBL" id="AZBU02000005">
    <property type="protein sequence ID" value="TKR77230.1"/>
    <property type="molecule type" value="Genomic_DNA"/>
</dbReference>
<feature type="zinc finger region" description="C3H1-type" evidence="4">
    <location>
        <begin position="244"/>
        <end position="271"/>
    </location>
</feature>
<accession>A0A4U5N4F2</accession>
<comment type="caution">
    <text evidence="7">The sequence shown here is derived from an EMBL/GenBank/DDBJ whole genome shotgun (WGS) entry which is preliminary data.</text>
</comment>
<evidence type="ECO:0000313" key="8">
    <source>
        <dbReference type="Proteomes" id="UP000298663"/>
    </source>
</evidence>
<reference evidence="7 8" key="2">
    <citation type="journal article" date="2019" name="G3 (Bethesda)">
        <title>Hybrid Assembly of the Genome of the Entomopathogenic Nematode Steinernema carpocapsae Identifies the X-Chromosome.</title>
        <authorList>
            <person name="Serra L."/>
            <person name="Macchietto M."/>
            <person name="Macias-Munoz A."/>
            <person name="McGill C.J."/>
            <person name="Rodriguez I.M."/>
            <person name="Rodriguez B."/>
            <person name="Murad R."/>
            <person name="Mortazavi A."/>
        </authorList>
    </citation>
    <scope>NUCLEOTIDE SEQUENCE [LARGE SCALE GENOMIC DNA]</scope>
    <source>
        <strain evidence="7 8">ALL</strain>
    </source>
</reference>
<proteinExistence type="predicted"/>
<evidence type="ECO:0000256" key="5">
    <source>
        <dbReference type="SAM" id="MobiDB-lite"/>
    </source>
</evidence>
<keyword evidence="2 4" id="KW-0863">Zinc-finger</keyword>
<feature type="region of interest" description="Disordered" evidence="5">
    <location>
        <begin position="202"/>
        <end position="237"/>
    </location>
</feature>
<dbReference type="PROSITE" id="PS50103">
    <property type="entry name" value="ZF_C3H1"/>
    <property type="match status" value="1"/>
</dbReference>
<reference evidence="7 8" key="1">
    <citation type="journal article" date="2015" name="Genome Biol.">
        <title>Comparative genomics of Steinernema reveals deeply conserved gene regulatory networks.</title>
        <authorList>
            <person name="Dillman A.R."/>
            <person name="Macchietto M."/>
            <person name="Porter C.F."/>
            <person name="Rogers A."/>
            <person name="Williams B."/>
            <person name="Antoshechkin I."/>
            <person name="Lee M.M."/>
            <person name="Goodwin Z."/>
            <person name="Lu X."/>
            <person name="Lewis E.E."/>
            <person name="Goodrich-Blair H."/>
            <person name="Stock S.P."/>
            <person name="Adams B.J."/>
            <person name="Sternberg P.W."/>
            <person name="Mortazavi A."/>
        </authorList>
    </citation>
    <scope>NUCLEOTIDE SEQUENCE [LARGE SCALE GENOMIC DNA]</scope>
    <source>
        <strain evidence="7 8">ALL</strain>
    </source>
</reference>
<keyword evidence="1 4" id="KW-0479">Metal-binding</keyword>
<feature type="compositionally biased region" description="Basic and acidic residues" evidence="5">
    <location>
        <begin position="202"/>
        <end position="223"/>
    </location>
</feature>
<dbReference type="InterPro" id="IPR000571">
    <property type="entry name" value="Znf_CCCH"/>
</dbReference>
<dbReference type="InterPro" id="IPR036855">
    <property type="entry name" value="Znf_CCCH_sf"/>
</dbReference>
<dbReference type="Pfam" id="PF00642">
    <property type="entry name" value="zf-CCCH"/>
    <property type="match status" value="1"/>
</dbReference>
<dbReference type="Gene3D" id="3.30.1370.210">
    <property type="match status" value="1"/>
</dbReference>
<dbReference type="AlphaFoldDB" id="A0A4U5N4F2"/>
<dbReference type="GO" id="GO:0008270">
    <property type="term" value="F:zinc ion binding"/>
    <property type="evidence" value="ECO:0007669"/>
    <property type="project" value="UniProtKB-KW"/>
</dbReference>
<name>A0A4U5N4F2_STECR</name>
<evidence type="ECO:0000256" key="2">
    <source>
        <dbReference type="ARBA" id="ARBA00022771"/>
    </source>
</evidence>
<evidence type="ECO:0000259" key="6">
    <source>
        <dbReference type="PROSITE" id="PS50103"/>
    </source>
</evidence>
<feature type="region of interest" description="Disordered" evidence="5">
    <location>
        <begin position="299"/>
        <end position="318"/>
    </location>
</feature>
<keyword evidence="8" id="KW-1185">Reference proteome</keyword>
<organism evidence="7 8">
    <name type="scientific">Steinernema carpocapsae</name>
    <name type="common">Entomopathogenic nematode</name>
    <dbReference type="NCBI Taxonomy" id="34508"/>
    <lineage>
        <taxon>Eukaryota</taxon>
        <taxon>Metazoa</taxon>
        <taxon>Ecdysozoa</taxon>
        <taxon>Nematoda</taxon>
        <taxon>Chromadorea</taxon>
        <taxon>Rhabditida</taxon>
        <taxon>Tylenchina</taxon>
        <taxon>Panagrolaimomorpha</taxon>
        <taxon>Strongyloidoidea</taxon>
        <taxon>Steinernematidae</taxon>
        <taxon>Steinernema</taxon>
    </lineage>
</organism>
<gene>
    <name evidence="7" type="ORF">L596_018242</name>
</gene>
<feature type="compositionally biased region" description="Low complexity" evidence="5">
    <location>
        <begin position="122"/>
        <end position="132"/>
    </location>
</feature>
<keyword evidence="3 4" id="KW-0862">Zinc</keyword>
<dbReference type="SUPFAM" id="SSF90229">
    <property type="entry name" value="CCCH zinc finger"/>
    <property type="match status" value="1"/>
</dbReference>
<evidence type="ECO:0000313" key="7">
    <source>
        <dbReference type="EMBL" id="TKR77230.1"/>
    </source>
</evidence>
<evidence type="ECO:0000256" key="1">
    <source>
        <dbReference type="ARBA" id="ARBA00022723"/>
    </source>
</evidence>
<dbReference type="Proteomes" id="UP000298663">
    <property type="component" value="Unassembled WGS sequence"/>
</dbReference>
<feature type="domain" description="C3H1-type" evidence="6">
    <location>
        <begin position="244"/>
        <end position="271"/>
    </location>
</feature>
<protein>
    <recommendedName>
        <fullName evidence="6">C3H1-type domain-containing protein</fullName>
    </recommendedName>
</protein>
<sequence length="318" mass="36495">MTAEANRKRTFSEIHREDTATLAYVNHVSNMQIRDYILRFEPNFSYNEADQWVNGDQRPSMELESPQSGYTAYPEVFTMAEILETPKMAGYGGSMEPVYSSRESINTISRDVSFLDSGFSSSEWSSMSDAISPPETPVTTNREHDPELPLQPSKLAQQGNPAIPLTFVGPSDEELAALPIPEFLPNGTVRFVDRWEEKPEEAAKEKIEEAKKKKIDSDPAEKEADAEDDKEQQERESQLLVSRPCVQRLCRYYMSGSCKRGSFCSYFHPSYNNNNKSWNDGNGWRKNYVGGRCTRETHHHQKQHKKQWYTFEPHRSAM</sequence>
<evidence type="ECO:0000256" key="3">
    <source>
        <dbReference type="ARBA" id="ARBA00022833"/>
    </source>
</evidence>